<keyword evidence="3" id="KW-1185">Reference proteome</keyword>
<sequence length="240" mass="26211">MADKHPYISGSSNLAQTVTHLRRSFPASVTADTLKKLGIAPNNETYVLGILRFLGIIDHENKKNPAVASTFNQHDDADFQTGFEKLVHDAYHEIFDLHGPDAWDLSLDKLVSFFRNHDNTSDIVGKRQAATFQALARLSGKLPEVANQNTVPKASRATSATKKKTAKPPKARETATVPLRQNSVAPPTVQHTGHGAQPNNGGAIALTVRVEINLPSGEDQETYDRIFKSIRENLLNGNGT</sequence>
<feature type="region of interest" description="Disordered" evidence="1">
    <location>
        <begin position="148"/>
        <end position="176"/>
    </location>
</feature>
<evidence type="ECO:0000313" key="2">
    <source>
        <dbReference type="EMBL" id="SDI98585.1"/>
    </source>
</evidence>
<name>A0A7Z7BE54_9BURK</name>
<accession>A0A7Z7BE54</accession>
<dbReference type="Proteomes" id="UP000198900">
    <property type="component" value="Unassembled WGS sequence"/>
</dbReference>
<proteinExistence type="predicted"/>
<dbReference type="RefSeq" id="WP_143036625.1">
    <property type="nucleotide sequence ID" value="NZ_FNDI01000029.1"/>
</dbReference>
<dbReference type="Pfam" id="PF17278">
    <property type="entry name" value="DUF5343"/>
    <property type="match status" value="1"/>
</dbReference>
<evidence type="ECO:0000313" key="3">
    <source>
        <dbReference type="Proteomes" id="UP000198900"/>
    </source>
</evidence>
<dbReference type="AlphaFoldDB" id="A0A7Z7BE54"/>
<organism evidence="2 3">
    <name type="scientific">Paraburkholderia steynii</name>
    <dbReference type="NCBI Taxonomy" id="1245441"/>
    <lineage>
        <taxon>Bacteria</taxon>
        <taxon>Pseudomonadati</taxon>
        <taxon>Pseudomonadota</taxon>
        <taxon>Betaproteobacteria</taxon>
        <taxon>Burkholderiales</taxon>
        <taxon>Burkholderiaceae</taxon>
        <taxon>Paraburkholderia</taxon>
    </lineage>
</organism>
<dbReference type="InterPro" id="IPR035235">
    <property type="entry name" value="DUF5343"/>
</dbReference>
<evidence type="ECO:0008006" key="4">
    <source>
        <dbReference type="Google" id="ProtNLM"/>
    </source>
</evidence>
<dbReference type="EMBL" id="FNDI01000029">
    <property type="protein sequence ID" value="SDI98585.1"/>
    <property type="molecule type" value="Genomic_DNA"/>
</dbReference>
<comment type="caution">
    <text evidence="2">The sequence shown here is derived from an EMBL/GenBank/DDBJ whole genome shotgun (WGS) entry which is preliminary data.</text>
</comment>
<reference evidence="2" key="1">
    <citation type="submission" date="2016-10" db="EMBL/GenBank/DDBJ databases">
        <authorList>
            <person name="Varghese N."/>
            <person name="Submissions S."/>
        </authorList>
    </citation>
    <scope>NUCLEOTIDE SEQUENCE [LARGE SCALE GENOMIC DNA]</scope>
    <source>
        <strain evidence="2">YR281</strain>
    </source>
</reference>
<gene>
    <name evidence="2" type="ORF">SAMN04487926_12920</name>
</gene>
<evidence type="ECO:0000256" key="1">
    <source>
        <dbReference type="SAM" id="MobiDB-lite"/>
    </source>
</evidence>
<protein>
    <recommendedName>
        <fullName evidence="4">DUF5343 domain-containing protein</fullName>
    </recommendedName>
</protein>